<evidence type="ECO:0000256" key="6">
    <source>
        <dbReference type="NCBIfam" id="TIGR02228"/>
    </source>
</evidence>
<dbReference type="InterPro" id="IPR015927">
    <property type="entry name" value="Peptidase_S24_S26A/B/C"/>
</dbReference>
<keyword evidence="10" id="KW-1185">Reference proteome</keyword>
<gene>
    <name evidence="9" type="ORF">D3H55_14480</name>
</gene>
<dbReference type="GO" id="GO:0006465">
    <property type="term" value="P:signal peptide processing"/>
    <property type="evidence" value="ECO:0007669"/>
    <property type="project" value="UniProtKB-UniRule"/>
</dbReference>
<dbReference type="SUPFAM" id="SSF51306">
    <property type="entry name" value="LexA/Signal peptidase"/>
    <property type="match status" value="1"/>
</dbReference>
<proteinExistence type="predicted"/>
<feature type="domain" description="Peptidase S24/S26A/S26B/S26C" evidence="8">
    <location>
        <begin position="47"/>
        <end position="125"/>
    </location>
</feature>
<dbReference type="PANTHER" id="PTHR10806:SF6">
    <property type="entry name" value="SIGNAL PEPTIDASE COMPLEX CATALYTIC SUBUNIT SEC11"/>
    <property type="match status" value="1"/>
</dbReference>
<comment type="subcellular location">
    <subcellularLocation>
        <location evidence="1">Membrane</location>
    </subcellularLocation>
</comment>
<feature type="transmembrane region" description="Helical" evidence="7">
    <location>
        <begin position="144"/>
        <end position="163"/>
    </location>
</feature>
<dbReference type="OrthoDB" id="1648066at2"/>
<keyword evidence="3 7" id="KW-0812">Transmembrane</keyword>
<comment type="caution">
    <text evidence="9">The sequence shown here is derived from an EMBL/GenBank/DDBJ whole genome shotgun (WGS) entry which is preliminary data.</text>
</comment>
<evidence type="ECO:0000313" key="10">
    <source>
        <dbReference type="Proteomes" id="UP000265801"/>
    </source>
</evidence>
<dbReference type="PRINTS" id="PR00728">
    <property type="entry name" value="SIGNALPTASE"/>
</dbReference>
<evidence type="ECO:0000313" key="9">
    <source>
        <dbReference type="EMBL" id="RIW31829.1"/>
    </source>
</evidence>
<dbReference type="RefSeq" id="WP_119547865.1">
    <property type="nucleotide sequence ID" value="NZ_QXIR01000020.1"/>
</dbReference>
<evidence type="ECO:0000256" key="7">
    <source>
        <dbReference type="SAM" id="Phobius"/>
    </source>
</evidence>
<keyword evidence="9" id="KW-0378">Hydrolase</keyword>
<keyword evidence="5 7" id="KW-0472">Membrane</keyword>
<dbReference type="EMBL" id="QXIR01000020">
    <property type="protein sequence ID" value="RIW31829.1"/>
    <property type="molecule type" value="Genomic_DNA"/>
</dbReference>
<keyword evidence="4 7" id="KW-1133">Transmembrane helix</keyword>
<evidence type="ECO:0000256" key="1">
    <source>
        <dbReference type="ARBA" id="ARBA00004370"/>
    </source>
</evidence>
<evidence type="ECO:0000256" key="3">
    <source>
        <dbReference type="ARBA" id="ARBA00022692"/>
    </source>
</evidence>
<evidence type="ECO:0000256" key="2">
    <source>
        <dbReference type="ARBA" id="ARBA00022670"/>
    </source>
</evidence>
<dbReference type="NCBIfam" id="TIGR02228">
    <property type="entry name" value="sigpep_I_arch"/>
    <property type="match status" value="1"/>
</dbReference>
<dbReference type="GO" id="GO:0009003">
    <property type="term" value="F:signal peptidase activity"/>
    <property type="evidence" value="ECO:0007669"/>
    <property type="project" value="UniProtKB-EC"/>
</dbReference>
<dbReference type="Gene3D" id="2.10.109.10">
    <property type="entry name" value="Umud Fragment, subunit A"/>
    <property type="match status" value="1"/>
</dbReference>
<keyword evidence="2" id="KW-0645">Protease</keyword>
<sequence length="181" mass="20326">MKKRAMKIISTLFVTLIIGSIAFLLFVTYQSHKNPSEIPSFFGYKPLTVLTNSMVPKISAGDMILVKETESSSLTEGDVITFQLSDKTLITHRIVKVNDGSFTTKGDNNNVADEWEVKPQDILGQVEYTIPNAGYAAKFVTSKLGFSLFVLFPLLLFVLIEVYQRVFRYLDKRDDTAANDL</sequence>
<dbReference type="PANTHER" id="PTHR10806">
    <property type="entry name" value="SIGNAL PEPTIDASE COMPLEX CATALYTIC SUBUNIT SEC11"/>
    <property type="match status" value="1"/>
</dbReference>
<evidence type="ECO:0000259" key="8">
    <source>
        <dbReference type="Pfam" id="PF00717"/>
    </source>
</evidence>
<organism evidence="9 10">
    <name type="scientific">Bacillus salacetis</name>
    <dbReference type="NCBI Taxonomy" id="2315464"/>
    <lineage>
        <taxon>Bacteria</taxon>
        <taxon>Bacillati</taxon>
        <taxon>Bacillota</taxon>
        <taxon>Bacilli</taxon>
        <taxon>Bacillales</taxon>
        <taxon>Bacillaceae</taxon>
        <taxon>Bacillus</taxon>
    </lineage>
</organism>
<evidence type="ECO:0000256" key="5">
    <source>
        <dbReference type="ARBA" id="ARBA00023136"/>
    </source>
</evidence>
<dbReference type="InterPro" id="IPR036286">
    <property type="entry name" value="LexA/Signal_pep-like_sf"/>
</dbReference>
<dbReference type="Proteomes" id="UP000265801">
    <property type="component" value="Unassembled WGS sequence"/>
</dbReference>
<protein>
    <recommendedName>
        <fullName evidence="6">Signal peptidase I</fullName>
        <ecNumber evidence="6">3.4.21.89</ecNumber>
    </recommendedName>
</protein>
<dbReference type="CDD" id="cd06462">
    <property type="entry name" value="Peptidase_S24_S26"/>
    <property type="match status" value="1"/>
</dbReference>
<feature type="transmembrane region" description="Helical" evidence="7">
    <location>
        <begin position="12"/>
        <end position="29"/>
    </location>
</feature>
<dbReference type="GO" id="GO:0004252">
    <property type="term" value="F:serine-type endopeptidase activity"/>
    <property type="evidence" value="ECO:0007669"/>
    <property type="project" value="UniProtKB-UniRule"/>
</dbReference>
<dbReference type="EC" id="3.4.21.89" evidence="6"/>
<dbReference type="GO" id="GO:0016020">
    <property type="term" value="C:membrane"/>
    <property type="evidence" value="ECO:0007669"/>
    <property type="project" value="UniProtKB-SubCell"/>
</dbReference>
<dbReference type="Pfam" id="PF00717">
    <property type="entry name" value="Peptidase_S24"/>
    <property type="match status" value="1"/>
</dbReference>
<evidence type="ECO:0000256" key="4">
    <source>
        <dbReference type="ARBA" id="ARBA00022989"/>
    </source>
</evidence>
<name>A0A3A1QV30_9BACI</name>
<dbReference type="InterPro" id="IPR001733">
    <property type="entry name" value="Peptidase_S26B"/>
</dbReference>
<reference evidence="9 10" key="1">
    <citation type="submission" date="2018-09" db="EMBL/GenBank/DDBJ databases">
        <title>Bacillus saliacetes sp. nov., isolated from Thai shrimp paste (Ka-pi).</title>
        <authorList>
            <person name="Daroonpunt R."/>
            <person name="Tanasupawat S."/>
            <person name="Yiamsombut S."/>
        </authorList>
    </citation>
    <scope>NUCLEOTIDE SEQUENCE [LARGE SCALE GENOMIC DNA]</scope>
    <source>
        <strain evidence="9 10">SKP7-4</strain>
    </source>
</reference>
<dbReference type="AlphaFoldDB" id="A0A3A1QV30"/>
<accession>A0A3A1QV30</accession>